<feature type="compositionally biased region" description="Basic and acidic residues" evidence="9">
    <location>
        <begin position="598"/>
        <end position="607"/>
    </location>
</feature>
<dbReference type="GO" id="GO:0070545">
    <property type="term" value="C:PeBoW complex"/>
    <property type="evidence" value="ECO:0007669"/>
    <property type="project" value="TreeGrafter"/>
</dbReference>
<dbReference type="PROSITE" id="PS00678">
    <property type="entry name" value="WD_REPEATS_1"/>
    <property type="match status" value="1"/>
</dbReference>
<keyword evidence="1 7" id="KW-0690">Ribosome biogenesis</keyword>
<dbReference type="InterPro" id="IPR001680">
    <property type="entry name" value="WD40_rpt"/>
</dbReference>
<dbReference type="Proteomes" id="UP000789524">
    <property type="component" value="Unassembled WGS sequence"/>
</dbReference>
<protein>
    <recommendedName>
        <fullName evidence="7">Ribosome biogenesis protein BOP1 homolog</fullName>
    </recommendedName>
</protein>
<keyword evidence="12" id="KW-1185">Reference proteome</keyword>
<feature type="compositionally biased region" description="Basic and acidic residues" evidence="9">
    <location>
        <begin position="55"/>
        <end position="65"/>
    </location>
</feature>
<evidence type="ECO:0000256" key="3">
    <source>
        <dbReference type="ARBA" id="ARBA00022574"/>
    </source>
</evidence>
<dbReference type="InterPro" id="IPR028598">
    <property type="entry name" value="BOP1/Erb1"/>
</dbReference>
<feature type="compositionally biased region" description="Polar residues" evidence="9">
    <location>
        <begin position="185"/>
        <end position="196"/>
    </location>
</feature>
<evidence type="ECO:0000256" key="5">
    <source>
        <dbReference type="ARBA" id="ARBA00023242"/>
    </source>
</evidence>
<comment type="similarity">
    <text evidence="7">Belongs to the WD repeat BOP1/ERB1 family.</text>
</comment>
<feature type="region of interest" description="Disordered" evidence="9">
    <location>
        <begin position="1"/>
        <end position="65"/>
    </location>
</feature>
<dbReference type="Gene3D" id="2.130.10.10">
    <property type="entry name" value="YVTN repeat-like/Quinoprotein amine dehydrogenase"/>
    <property type="match status" value="1"/>
</dbReference>
<comment type="caution">
    <text evidence="11">The sequence shown here is derived from an EMBL/GenBank/DDBJ whole genome shotgun (WGS) entry which is preliminary data.</text>
</comment>
<dbReference type="PANTHER" id="PTHR17605">
    <property type="entry name" value="RIBOSOME BIOGENESIS PROTEIN BOP1 BLOCK OF PROLIFERATION 1 PROTEIN"/>
    <property type="match status" value="1"/>
</dbReference>
<feature type="domain" description="BOP1 N-terminal" evidence="10">
    <location>
        <begin position="234"/>
        <end position="497"/>
    </location>
</feature>
<feature type="repeat" description="WD" evidence="8">
    <location>
        <begin position="504"/>
        <end position="545"/>
    </location>
</feature>
<dbReference type="SUPFAM" id="SSF50978">
    <property type="entry name" value="WD40 repeat-like"/>
    <property type="match status" value="1"/>
</dbReference>
<evidence type="ECO:0000313" key="12">
    <source>
        <dbReference type="Proteomes" id="UP000789524"/>
    </source>
</evidence>
<comment type="subcellular location">
    <subcellularLocation>
        <location evidence="7">Nucleus</location>
        <location evidence="7">Nucleolus</location>
    </subcellularLocation>
    <subcellularLocation>
        <location evidence="7">Nucleus</location>
        <location evidence="7">Nucleoplasm</location>
    </subcellularLocation>
</comment>
<dbReference type="PANTHER" id="PTHR17605:SF0">
    <property type="entry name" value="RIBOSOME BIOGENESIS PROTEIN BOP1"/>
    <property type="match status" value="1"/>
</dbReference>
<feature type="compositionally biased region" description="Basic residues" evidence="9">
    <location>
        <begin position="157"/>
        <end position="184"/>
    </location>
</feature>
<keyword evidence="5 7" id="KW-0539">Nucleus</keyword>
<dbReference type="GO" id="GO:0030687">
    <property type="term" value="C:preribosome, large subunit precursor"/>
    <property type="evidence" value="ECO:0007669"/>
    <property type="project" value="UniProtKB-UniRule"/>
</dbReference>
<evidence type="ECO:0000259" key="10">
    <source>
        <dbReference type="SMART" id="SM01035"/>
    </source>
</evidence>
<dbReference type="PROSITE" id="PS50294">
    <property type="entry name" value="WD_REPEATS_REGION"/>
    <property type="match status" value="1"/>
</dbReference>
<evidence type="ECO:0000256" key="1">
    <source>
        <dbReference type="ARBA" id="ARBA00022517"/>
    </source>
</evidence>
<feature type="compositionally biased region" description="Acidic residues" evidence="9">
    <location>
        <begin position="84"/>
        <end position="119"/>
    </location>
</feature>
<dbReference type="OrthoDB" id="5571054at2759"/>
<keyword evidence="4" id="KW-0677">Repeat</keyword>
<dbReference type="Pfam" id="PF08145">
    <property type="entry name" value="BOP1NT"/>
    <property type="match status" value="1"/>
</dbReference>
<dbReference type="InterPro" id="IPR012953">
    <property type="entry name" value="BOP1_N_dom"/>
</dbReference>
<dbReference type="GO" id="GO:0005654">
    <property type="term" value="C:nucleoplasm"/>
    <property type="evidence" value="ECO:0007669"/>
    <property type="project" value="UniProtKB-SubCell"/>
</dbReference>
<evidence type="ECO:0000256" key="6">
    <source>
        <dbReference type="ARBA" id="ARBA00055102"/>
    </source>
</evidence>
<dbReference type="InterPro" id="IPR019775">
    <property type="entry name" value="WD40_repeat_CS"/>
</dbReference>
<dbReference type="Pfam" id="PF00400">
    <property type="entry name" value="WD40"/>
    <property type="match status" value="3"/>
</dbReference>
<comment type="function">
    <text evidence="6">Component of the PeBoW complex, which is required for maturation of 28S and 5.8S ribosomal RNAs and formation of the 60S ribosome.</text>
</comment>
<feature type="compositionally biased region" description="Acidic residues" evidence="9">
    <location>
        <begin position="212"/>
        <end position="221"/>
    </location>
</feature>
<reference evidence="11" key="1">
    <citation type="submission" date="2021-09" db="EMBL/GenBank/DDBJ databases">
        <authorList>
            <person name="Martin H S."/>
        </authorList>
    </citation>
    <scope>NUCLEOTIDE SEQUENCE</scope>
</reference>
<feature type="region of interest" description="Disordered" evidence="9">
    <location>
        <begin position="598"/>
        <end position="633"/>
    </location>
</feature>
<feature type="compositionally biased region" description="Basic and acidic residues" evidence="9">
    <location>
        <begin position="197"/>
        <end position="211"/>
    </location>
</feature>
<evidence type="ECO:0000256" key="8">
    <source>
        <dbReference type="PROSITE-ProRule" id="PRU00221"/>
    </source>
</evidence>
<feature type="compositionally biased region" description="Low complexity" evidence="9">
    <location>
        <begin position="616"/>
        <end position="625"/>
    </location>
</feature>
<feature type="compositionally biased region" description="Acidic residues" evidence="9">
    <location>
        <begin position="43"/>
        <end position="54"/>
    </location>
</feature>
<dbReference type="AlphaFoldDB" id="A0A8J2WA77"/>
<dbReference type="FunFam" id="2.130.10.10:FF:000061">
    <property type="entry name" value="Ribosome biogenesis protein BOP1 homolog"/>
    <property type="match status" value="1"/>
</dbReference>
<evidence type="ECO:0000256" key="4">
    <source>
        <dbReference type="ARBA" id="ARBA00022737"/>
    </source>
</evidence>
<keyword evidence="2 7" id="KW-0698">rRNA processing</keyword>
<feature type="region of interest" description="Disordered" evidence="9">
    <location>
        <begin position="79"/>
        <end position="224"/>
    </location>
</feature>
<comment type="function">
    <text evidence="7">Required for maturation of ribosomal RNAs and formation of the large ribosomal subunit.</text>
</comment>
<gene>
    <name evidence="11" type="ORF">DCHRY22_LOCUS14389</name>
</gene>
<dbReference type="HAMAP" id="MF_03027">
    <property type="entry name" value="BOP1"/>
    <property type="match status" value="1"/>
</dbReference>
<sequence length="872" mass="97871">MPPFKAGLLKRKNVSQESKNSDAEDKNTTSGDEDEELVKGFLDEGDDAADSEHEEDGHSDGERDASHCCLLALEVLFEEHDSTLGDDEHENETSEPESSDLTDSEEGEETDEDEGDSSQDEEHVSSDSGAETGLRPTTSSGEETAGEKDDKKQNKQVTKKKNKQVIKKKNKQVTKMKQEKKRNNKTNSIEVMSATIQEDRLTAPVQQKDEYESGDTSDEEDRTNTVGDIPMWWYNEYPHIGYTLDGQRIIKPPQRDQIDEFLKKCSDPEFWRTVKDPQTGQDVVLAPSDLRLLERLRASRLPSDTHDEYEPWVEWFSREVLATPLRAFPDHKRSFLPSRSEQLAVSKLVHALKMGWTKTRKEMAAEKRKKKERAFYDLWSSSATPATGGARVLPAPKRALPGHAESYNPPAEYLLDDKEMKEWDALAETPWKRKYTFLPQKHSCLRDVEAFPRFVRERFLRCLDLYLAPRALKMRLTINAEDLVPKLPSPRDLQPFPTAEVLQFRGHTDVVRSCDFDPSGQYVVSGSEDGTLRVWESSTGRCVRTVSLGAPVTRVSWSPSSSLCLVSAAAGPRALLLNVQAGAGAHRAARATDRLLAEAPPQHDTRSESPASIHASPPSRVSHPPRSLPPVDERTSSCVEWEEVDATQWALGVRISIKHFKPLTHLSWHARGDYLAATLSEGASRSVVVHQLSRRRSQLPFRRACGLVQAAVFHPRRPLLLVATQRAVRIYDLVKQELSRKLRPGAQWLSSLAVHPGGDHLLLGSYDRKLVWFDLELSARPYRTLRVHGGAVRAVAFHPRYPLFASGGDDPYLVVCHGTVYNDLLTNPLLVPLKQLPAGEAAGALRVLDLRWHPHQPWLLAAGADSTLRLYS</sequence>
<keyword evidence="3 8" id="KW-0853">WD repeat</keyword>
<dbReference type="GO" id="GO:0000463">
    <property type="term" value="P:maturation of LSU-rRNA from tricistronic rRNA transcript (SSU-rRNA, 5.8S rRNA, LSU-rRNA)"/>
    <property type="evidence" value="ECO:0007669"/>
    <property type="project" value="UniProtKB-UniRule"/>
</dbReference>
<dbReference type="GO" id="GO:0043021">
    <property type="term" value="F:ribonucleoprotein complex binding"/>
    <property type="evidence" value="ECO:0007669"/>
    <property type="project" value="UniProtKB-UniRule"/>
</dbReference>
<dbReference type="EMBL" id="CAKASE010000081">
    <property type="protein sequence ID" value="CAG9582900.1"/>
    <property type="molecule type" value="Genomic_DNA"/>
</dbReference>
<accession>A0A8J2WA77</accession>
<evidence type="ECO:0000313" key="11">
    <source>
        <dbReference type="EMBL" id="CAG9582900.1"/>
    </source>
</evidence>
<organism evidence="11 12">
    <name type="scientific">Danaus chrysippus</name>
    <name type="common">African queen</name>
    <dbReference type="NCBI Taxonomy" id="151541"/>
    <lineage>
        <taxon>Eukaryota</taxon>
        <taxon>Metazoa</taxon>
        <taxon>Ecdysozoa</taxon>
        <taxon>Arthropoda</taxon>
        <taxon>Hexapoda</taxon>
        <taxon>Insecta</taxon>
        <taxon>Pterygota</taxon>
        <taxon>Neoptera</taxon>
        <taxon>Endopterygota</taxon>
        <taxon>Lepidoptera</taxon>
        <taxon>Glossata</taxon>
        <taxon>Ditrysia</taxon>
        <taxon>Papilionoidea</taxon>
        <taxon>Nymphalidae</taxon>
        <taxon>Danainae</taxon>
        <taxon>Danaini</taxon>
        <taxon>Danaina</taxon>
        <taxon>Danaus</taxon>
        <taxon>Anosia</taxon>
    </lineage>
</organism>
<evidence type="ECO:0000256" key="9">
    <source>
        <dbReference type="SAM" id="MobiDB-lite"/>
    </source>
</evidence>
<dbReference type="SMART" id="SM00320">
    <property type="entry name" value="WD40"/>
    <property type="match status" value="7"/>
</dbReference>
<dbReference type="InterPro" id="IPR015943">
    <property type="entry name" value="WD40/YVTN_repeat-like_dom_sf"/>
</dbReference>
<dbReference type="SMART" id="SM01035">
    <property type="entry name" value="BOP1NT"/>
    <property type="match status" value="1"/>
</dbReference>
<dbReference type="PROSITE" id="PS50082">
    <property type="entry name" value="WD_REPEATS_2"/>
    <property type="match status" value="1"/>
</dbReference>
<dbReference type="GO" id="GO:0000466">
    <property type="term" value="P:maturation of 5.8S rRNA from tricistronic rRNA transcript (SSU-rRNA, 5.8S rRNA, LSU-rRNA)"/>
    <property type="evidence" value="ECO:0007669"/>
    <property type="project" value="UniProtKB-UniRule"/>
</dbReference>
<proteinExistence type="inferred from homology"/>
<evidence type="ECO:0000256" key="7">
    <source>
        <dbReference type="HAMAP-Rule" id="MF_03027"/>
    </source>
</evidence>
<name>A0A8J2WA77_9NEOP</name>
<dbReference type="InterPro" id="IPR036322">
    <property type="entry name" value="WD40_repeat_dom_sf"/>
</dbReference>
<evidence type="ECO:0000256" key="2">
    <source>
        <dbReference type="ARBA" id="ARBA00022552"/>
    </source>
</evidence>